<dbReference type="EMBL" id="BMAO01031241">
    <property type="protein sequence ID" value="GFQ73524.1"/>
    <property type="molecule type" value="Genomic_DNA"/>
</dbReference>
<evidence type="ECO:0000313" key="2">
    <source>
        <dbReference type="Proteomes" id="UP000887116"/>
    </source>
</evidence>
<comment type="caution">
    <text evidence="1">The sequence shown here is derived from an EMBL/GenBank/DDBJ whole genome shotgun (WGS) entry which is preliminary data.</text>
</comment>
<protein>
    <submittedName>
        <fullName evidence="1">Uncharacterized protein</fullName>
    </submittedName>
</protein>
<keyword evidence="2" id="KW-1185">Reference proteome</keyword>
<name>A0A8X6GTK6_TRICU</name>
<organism evidence="1 2">
    <name type="scientific">Trichonephila clavata</name>
    <name type="common">Joro spider</name>
    <name type="synonym">Nephila clavata</name>
    <dbReference type="NCBI Taxonomy" id="2740835"/>
    <lineage>
        <taxon>Eukaryota</taxon>
        <taxon>Metazoa</taxon>
        <taxon>Ecdysozoa</taxon>
        <taxon>Arthropoda</taxon>
        <taxon>Chelicerata</taxon>
        <taxon>Arachnida</taxon>
        <taxon>Araneae</taxon>
        <taxon>Araneomorphae</taxon>
        <taxon>Entelegynae</taxon>
        <taxon>Araneoidea</taxon>
        <taxon>Nephilidae</taxon>
        <taxon>Trichonephila</taxon>
    </lineage>
</organism>
<dbReference type="AlphaFoldDB" id="A0A8X6GTK6"/>
<dbReference type="Proteomes" id="UP000887116">
    <property type="component" value="Unassembled WGS sequence"/>
</dbReference>
<sequence length="84" mass="10114">MVIKWRNNFCVTWMQRFPAQMHSRFYQHQMRLSVNGISQERFQFDYLKDKISEAKLQLKDFPAQHLRHESPDFISLNGSLAPDQ</sequence>
<proteinExistence type="predicted"/>
<gene>
    <name evidence="1" type="ORF">TNCT_701511</name>
</gene>
<evidence type="ECO:0000313" key="1">
    <source>
        <dbReference type="EMBL" id="GFQ73524.1"/>
    </source>
</evidence>
<reference evidence="1" key="1">
    <citation type="submission" date="2020-07" db="EMBL/GenBank/DDBJ databases">
        <title>Multicomponent nature underlies the extraordinary mechanical properties of spider dragline silk.</title>
        <authorList>
            <person name="Kono N."/>
            <person name="Nakamura H."/>
            <person name="Mori M."/>
            <person name="Yoshida Y."/>
            <person name="Ohtoshi R."/>
            <person name="Malay A.D."/>
            <person name="Moran D.A.P."/>
            <person name="Tomita M."/>
            <person name="Numata K."/>
            <person name="Arakawa K."/>
        </authorList>
    </citation>
    <scope>NUCLEOTIDE SEQUENCE</scope>
</reference>
<accession>A0A8X6GTK6</accession>